<protein>
    <submittedName>
        <fullName evidence="6">Efflux RND transporter periplasmic adaptor subunit</fullName>
    </submittedName>
</protein>
<evidence type="ECO:0000256" key="3">
    <source>
        <dbReference type="ARBA" id="ARBA00023054"/>
    </source>
</evidence>
<dbReference type="Gene3D" id="2.40.30.170">
    <property type="match status" value="1"/>
</dbReference>
<evidence type="ECO:0000313" key="6">
    <source>
        <dbReference type="EMBL" id="QSV46751.1"/>
    </source>
</evidence>
<dbReference type="PANTHER" id="PTHR32347:SF14">
    <property type="entry name" value="EFFLUX SYSTEM COMPONENT YKNX-RELATED"/>
    <property type="match status" value="1"/>
</dbReference>
<dbReference type="EMBL" id="CP071382">
    <property type="protein sequence ID" value="QSV46751.1"/>
    <property type="molecule type" value="Genomic_DNA"/>
</dbReference>
<dbReference type="Gene3D" id="1.10.287.470">
    <property type="entry name" value="Helix hairpin bin"/>
    <property type="match status" value="1"/>
</dbReference>
<gene>
    <name evidence="6" type="ORF">JZM60_05635</name>
</gene>
<dbReference type="InterPro" id="IPR006143">
    <property type="entry name" value="RND_pump_MFP"/>
</dbReference>
<dbReference type="Proteomes" id="UP000663651">
    <property type="component" value="Chromosome"/>
</dbReference>
<dbReference type="SUPFAM" id="SSF111369">
    <property type="entry name" value="HlyD-like secretion proteins"/>
    <property type="match status" value="1"/>
</dbReference>
<evidence type="ECO:0000256" key="1">
    <source>
        <dbReference type="ARBA" id="ARBA00004196"/>
    </source>
</evidence>
<evidence type="ECO:0000259" key="5">
    <source>
        <dbReference type="Pfam" id="PF25973"/>
    </source>
</evidence>
<comment type="subcellular location">
    <subcellularLocation>
        <location evidence="1">Cell envelope</location>
    </subcellularLocation>
</comment>
<feature type="domain" description="CusB-like beta-barrel" evidence="4">
    <location>
        <begin position="234"/>
        <end position="290"/>
    </location>
</feature>
<keyword evidence="7" id="KW-1185">Reference proteome</keyword>
<organism evidence="6 7">
    <name type="scientific">Geobacter benzoatilyticus</name>
    <dbReference type="NCBI Taxonomy" id="2815309"/>
    <lineage>
        <taxon>Bacteria</taxon>
        <taxon>Pseudomonadati</taxon>
        <taxon>Thermodesulfobacteriota</taxon>
        <taxon>Desulfuromonadia</taxon>
        <taxon>Geobacterales</taxon>
        <taxon>Geobacteraceae</taxon>
        <taxon>Geobacter</taxon>
    </lineage>
</organism>
<comment type="similarity">
    <text evidence="2">Belongs to the membrane fusion protein (MFP) (TC 8.A.1) family.</text>
</comment>
<evidence type="ECO:0000259" key="4">
    <source>
        <dbReference type="Pfam" id="PF25954"/>
    </source>
</evidence>
<sequence length="390" mass="42234">MNLRTMPARIKKSLVWAAIAVAVAILLKMTILAPPKVTTVKVEKRDLVAQVYGNGTVEAKVVVGISSKITGRIVELYADQGDAVKRGQLLARLENDDFLQQQRQSESAVTKAAANIGVEEAALRKARANSELAEKNARRFRTLADKNLVSQQESEQYENNYRVSREEEARSSAALAAARMEHQAGRAGLGVARSRVADTLIYAPQDGIIISRDLEKGATVTPGLAIFTLADPATVWVKANVDESRLRGVAVGKKAVITLRSAPGEQFAGRVARIGRESDRVTEELEVDVAFTLPLQHFRLGEQSEVYIVTEEGKRALSIPAGAIAFRGGKRGVFVAAGGRLKFREIAVGIEDRRNLAEVRSGLDGSERIALAPPAEMAKFTDGMKVRTAP</sequence>
<dbReference type="InterPro" id="IPR058647">
    <property type="entry name" value="BSH_CzcB-like"/>
</dbReference>
<proteinExistence type="inferred from homology"/>
<reference evidence="6 7" key="1">
    <citation type="submission" date="2021-03" db="EMBL/GenBank/DDBJ databases">
        <title>Geobacter metallireducens gen. nov. sp. nov., a microorganism capable of coupling the complete oxidation of organic compounds to the reduction of iron and other metals.</title>
        <authorList>
            <person name="Li Y."/>
        </authorList>
    </citation>
    <scope>NUCLEOTIDE SEQUENCE [LARGE SCALE GENOMIC DNA]</scope>
    <source>
        <strain evidence="6 7">Jerry-YX</strain>
    </source>
</reference>
<name>A0ABX7Q5P2_9BACT</name>
<dbReference type="Gene3D" id="2.40.420.20">
    <property type="match status" value="1"/>
</dbReference>
<feature type="domain" description="CzcB-like barrel-sandwich hybrid" evidence="5">
    <location>
        <begin position="63"/>
        <end position="231"/>
    </location>
</feature>
<evidence type="ECO:0000313" key="7">
    <source>
        <dbReference type="Proteomes" id="UP000663651"/>
    </source>
</evidence>
<dbReference type="PANTHER" id="PTHR32347">
    <property type="entry name" value="EFFLUX SYSTEM COMPONENT YKNX-RELATED"/>
    <property type="match status" value="1"/>
</dbReference>
<dbReference type="Pfam" id="PF25973">
    <property type="entry name" value="BSH_CzcB"/>
    <property type="match status" value="1"/>
</dbReference>
<dbReference type="InterPro" id="IPR058792">
    <property type="entry name" value="Beta-barrel_RND_2"/>
</dbReference>
<evidence type="ECO:0000256" key="2">
    <source>
        <dbReference type="ARBA" id="ARBA00009477"/>
    </source>
</evidence>
<dbReference type="InterPro" id="IPR050465">
    <property type="entry name" value="UPF0194_transport"/>
</dbReference>
<dbReference type="RefSeq" id="WP_207164530.1">
    <property type="nucleotide sequence ID" value="NZ_CP071382.1"/>
</dbReference>
<dbReference type="Gene3D" id="2.40.50.100">
    <property type="match status" value="1"/>
</dbReference>
<dbReference type="Pfam" id="PF25954">
    <property type="entry name" value="Beta-barrel_RND_2"/>
    <property type="match status" value="1"/>
</dbReference>
<keyword evidence="3" id="KW-0175">Coiled coil</keyword>
<accession>A0ABX7Q5P2</accession>
<dbReference type="NCBIfam" id="TIGR01730">
    <property type="entry name" value="RND_mfp"/>
    <property type="match status" value="1"/>
</dbReference>